<feature type="compositionally biased region" description="Polar residues" evidence="1">
    <location>
        <begin position="186"/>
        <end position="195"/>
    </location>
</feature>
<feature type="compositionally biased region" description="Basic and acidic residues" evidence="1">
    <location>
        <begin position="288"/>
        <end position="327"/>
    </location>
</feature>
<feature type="compositionally biased region" description="Acidic residues" evidence="1">
    <location>
        <begin position="160"/>
        <end position="177"/>
    </location>
</feature>
<comment type="caution">
    <text evidence="2">The sequence shown here is derived from an EMBL/GenBank/DDBJ whole genome shotgun (WGS) entry which is preliminary data.</text>
</comment>
<dbReference type="Proteomes" id="UP001385951">
    <property type="component" value="Unassembled WGS sequence"/>
</dbReference>
<feature type="region of interest" description="Disordered" evidence="1">
    <location>
        <begin position="233"/>
        <end position="327"/>
    </location>
</feature>
<accession>A0AAW0FXM9</accession>
<sequence>MSTQKKRKHTTSRVERDYGERYNDSKDTSHLYIQAYEANVVKGSQAEAFAKSLEFSDASESNTSLIQWKPEPSYDSHASPKTVWVDRYDARLLLQNLPSLDVSEPNNARLSPTGWSDLPSDAEDTFFFSPEEAEDYHREKRRRVIEKSREDRLKALRDEREEDPPEDAWGGSDEEPDDSQKELMNRTATHIVSSPNPAQLEMRILANHGADNRFAFLRGRWSRAWNTTKAKARFSLNKEKPQPQQSNMNGALGGLSGYGASDDDSDSEAEENTDPIPTPVVNNASEAGHSKTVDEEEAIKEARRAKAREWAQKRRALKERTETANTP</sequence>
<feature type="region of interest" description="Disordered" evidence="1">
    <location>
        <begin position="155"/>
        <end position="195"/>
    </location>
</feature>
<feature type="compositionally biased region" description="Basic and acidic residues" evidence="1">
    <location>
        <begin position="12"/>
        <end position="22"/>
    </location>
</feature>
<protein>
    <submittedName>
        <fullName evidence="2">Uncharacterized protein</fullName>
    </submittedName>
</protein>
<evidence type="ECO:0000313" key="3">
    <source>
        <dbReference type="Proteomes" id="UP001385951"/>
    </source>
</evidence>
<evidence type="ECO:0000313" key="2">
    <source>
        <dbReference type="EMBL" id="KAK7682062.1"/>
    </source>
</evidence>
<dbReference type="EMBL" id="JASBNA010000038">
    <property type="protein sequence ID" value="KAK7682062.1"/>
    <property type="molecule type" value="Genomic_DNA"/>
</dbReference>
<feature type="compositionally biased region" description="Basic residues" evidence="1">
    <location>
        <begin position="1"/>
        <end position="11"/>
    </location>
</feature>
<name>A0AAW0FXM9_9APHY</name>
<proteinExistence type="predicted"/>
<keyword evidence="3" id="KW-1185">Reference proteome</keyword>
<reference evidence="2 3" key="1">
    <citation type="submission" date="2022-09" db="EMBL/GenBank/DDBJ databases">
        <authorList>
            <person name="Palmer J.M."/>
        </authorList>
    </citation>
    <scope>NUCLEOTIDE SEQUENCE [LARGE SCALE GENOMIC DNA]</scope>
    <source>
        <strain evidence="2 3">DSM 7382</strain>
    </source>
</reference>
<feature type="compositionally biased region" description="Acidic residues" evidence="1">
    <location>
        <begin position="261"/>
        <end position="273"/>
    </location>
</feature>
<dbReference type="AlphaFoldDB" id="A0AAW0FXM9"/>
<gene>
    <name evidence="2" type="ORF">QCA50_015026</name>
</gene>
<organism evidence="2 3">
    <name type="scientific">Cerrena zonata</name>
    <dbReference type="NCBI Taxonomy" id="2478898"/>
    <lineage>
        <taxon>Eukaryota</taxon>
        <taxon>Fungi</taxon>
        <taxon>Dikarya</taxon>
        <taxon>Basidiomycota</taxon>
        <taxon>Agaricomycotina</taxon>
        <taxon>Agaricomycetes</taxon>
        <taxon>Polyporales</taxon>
        <taxon>Cerrenaceae</taxon>
        <taxon>Cerrena</taxon>
    </lineage>
</organism>
<evidence type="ECO:0000256" key="1">
    <source>
        <dbReference type="SAM" id="MobiDB-lite"/>
    </source>
</evidence>
<feature type="region of interest" description="Disordered" evidence="1">
    <location>
        <begin position="1"/>
        <end position="22"/>
    </location>
</feature>